<dbReference type="Proteomes" id="UP000033441">
    <property type="component" value="Unassembled WGS sequence"/>
</dbReference>
<reference evidence="3 4" key="1">
    <citation type="submission" date="2015-02" db="EMBL/GenBank/DDBJ databases">
        <title>Genome Sequencing of Rickettsiales.</title>
        <authorList>
            <person name="Daugherty S.C."/>
            <person name="Su Q."/>
            <person name="Abolude K."/>
            <person name="Beier-Sexton M."/>
            <person name="Carlyon J.A."/>
            <person name="Carter R."/>
            <person name="Day N.P."/>
            <person name="Dumler S.J."/>
            <person name="Dyachenko V."/>
            <person name="Godinez A."/>
            <person name="Kurtti T.J."/>
            <person name="Lichay M."/>
            <person name="Mullins K.E."/>
            <person name="Ott S."/>
            <person name="Pappas-Brown V."/>
            <person name="Paris D.H."/>
            <person name="Patel P."/>
            <person name="Richards A.L."/>
            <person name="Sadzewicz L."/>
            <person name="Sears K."/>
            <person name="Seidman D."/>
            <person name="Sengamalay N."/>
            <person name="Stenos J."/>
            <person name="Tallon L.J."/>
            <person name="Vincent G."/>
            <person name="Fraser C.M."/>
            <person name="Munderloh U."/>
            <person name="Dunning-Hotopp J.C."/>
        </authorList>
    </citation>
    <scope>NUCLEOTIDE SEQUENCE [LARGE SCALE GENOMIC DNA]</scope>
    <source>
        <strain evidence="3 4">ApMUC09</strain>
    </source>
</reference>
<comment type="caution">
    <text evidence="3">The sequence shown here is derived from an EMBL/GenBank/DDBJ whole genome shotgun (WGS) entry which is preliminary data.</text>
</comment>
<keyword evidence="2" id="KW-1133">Transmembrane helix</keyword>
<sequence length="526" mass="58668">MRYASKQILWVLLFIKKSIILSCITLVCYTFFGSRCCLLVNEMHTPRIFTSPVMSGYVYSGISSTAYRDIIRNSIISGAMPYDECMRAVAVYASELRGIFYKIRWVDSAFVANVSRMESLVRYVDAESTSSAESIVRERVLYGIVHRLYDALYGCATASCNKREDLFMDSDFIKRGVHLQIANACSILVNVISIVHCCARTVTTPSVSTMGESDADNVFNTVLALSAYVNVKSSALSRCSSSSLSSEDTKRKKAILFMVWHNIELCNKVAELVDKDVPRCFRNRTGSCLNKILNAVESSATACEEIIRNDERGRLRLAIAKRARASFMYYSKTYIGLAVSVSDRRLRKEGYAAAFVQAIGCLFLMYRGYASTGNTDYTVAISIESCLRILINLHNVQRSRATEHRARKIYSEIYSVYEEIGACITPDLLLNPQHEIKWRSAALRYLAAMMNIWRALNGGCPNVVERAEGSPSQPSTSTQTSVSRSASTSVTTSSELEGAQVTAHRSRTPSGEIADLVHRLEEHNLQ</sequence>
<evidence type="ECO:0000256" key="2">
    <source>
        <dbReference type="SAM" id="Phobius"/>
    </source>
</evidence>
<feature type="transmembrane region" description="Helical" evidence="2">
    <location>
        <begin position="7"/>
        <end position="32"/>
    </location>
</feature>
<dbReference type="AlphaFoldDB" id="A0A0F3N8H2"/>
<evidence type="ECO:0000256" key="1">
    <source>
        <dbReference type="SAM" id="MobiDB-lite"/>
    </source>
</evidence>
<name>A0A0F3N8H2_ANAPH</name>
<evidence type="ECO:0000313" key="4">
    <source>
        <dbReference type="Proteomes" id="UP000033441"/>
    </source>
</evidence>
<proteinExistence type="predicted"/>
<feature type="region of interest" description="Disordered" evidence="1">
    <location>
        <begin position="464"/>
        <end position="512"/>
    </location>
</feature>
<evidence type="ECO:0000313" key="3">
    <source>
        <dbReference type="EMBL" id="KJV64026.1"/>
    </source>
</evidence>
<accession>A0A0F3N8H2</accession>
<keyword evidence="2" id="KW-0812">Transmembrane</keyword>
<dbReference type="NCBIfam" id="NF047348">
    <property type="entry name" value="HGE-14_Nterm"/>
    <property type="match status" value="1"/>
</dbReference>
<protein>
    <submittedName>
        <fullName evidence="3">Putative hGE-14 protein</fullName>
    </submittedName>
</protein>
<feature type="compositionally biased region" description="Low complexity" evidence="1">
    <location>
        <begin position="470"/>
        <end position="494"/>
    </location>
</feature>
<organism evidence="3 4">
    <name type="scientific">Anaplasma phagocytophilum str. ApMUC09</name>
    <dbReference type="NCBI Taxonomy" id="1359152"/>
    <lineage>
        <taxon>Bacteria</taxon>
        <taxon>Pseudomonadati</taxon>
        <taxon>Pseudomonadota</taxon>
        <taxon>Alphaproteobacteria</taxon>
        <taxon>Rickettsiales</taxon>
        <taxon>Anaplasmataceae</taxon>
        <taxon>Anaplasma</taxon>
        <taxon>phagocytophilum group</taxon>
    </lineage>
</organism>
<gene>
    <name evidence="3" type="ORF">APHMUC_0022</name>
</gene>
<dbReference type="EMBL" id="LANV01000001">
    <property type="protein sequence ID" value="KJV64026.1"/>
    <property type="molecule type" value="Genomic_DNA"/>
</dbReference>
<keyword evidence="2" id="KW-0472">Membrane</keyword>
<dbReference type="PATRIC" id="fig|1359152.3.peg.23"/>